<organism evidence="1">
    <name type="scientific">Streptomyces sp. R44</name>
    <dbReference type="NCBI Taxonomy" id="3238633"/>
    <lineage>
        <taxon>Bacteria</taxon>
        <taxon>Bacillati</taxon>
        <taxon>Actinomycetota</taxon>
        <taxon>Actinomycetes</taxon>
        <taxon>Kitasatosporales</taxon>
        <taxon>Streptomycetaceae</taxon>
        <taxon>Streptomyces</taxon>
    </lineage>
</organism>
<dbReference type="InterPro" id="IPR050010">
    <property type="entry name" value="ETEC_3214_dom"/>
</dbReference>
<protein>
    <submittedName>
        <fullName evidence="1">ETEC_3214 domain-containing protein</fullName>
    </submittedName>
</protein>
<sequence length="236" mass="26486">MREARTDWHAAEYRKLSQLRAGYTLEKIQKELGPPVFRTSLESGGPYVRNVYRPREQYWVEVISDKNNAAMTYAVTTCDPAFRPEFFYGGHVQKGGVVLNENTLSDVLPAAEQREESLKIFFGYTAGSPGAVFQVYDRGAGSSYRQFAWGLNEVCPTWHSKTPGYDPQASWASWYGKHQGLKEPPPGHSFLAEELNEGARPIMAESVVNTYAECAAGETLLTYYPTQIGVDRLVVR</sequence>
<dbReference type="AlphaFoldDB" id="A0AB39TFF5"/>
<accession>A0AB39TFF5</accession>
<proteinExistence type="predicted"/>
<evidence type="ECO:0000313" key="1">
    <source>
        <dbReference type="EMBL" id="XDQ76955.1"/>
    </source>
</evidence>
<reference evidence="1" key="1">
    <citation type="submission" date="2024-07" db="EMBL/GenBank/DDBJ databases">
        <authorList>
            <person name="Yu S.T."/>
        </authorList>
    </citation>
    <scope>NUCLEOTIDE SEQUENCE</scope>
    <source>
        <strain evidence="1">R44</strain>
    </source>
</reference>
<dbReference type="EMBL" id="CP163444">
    <property type="protein sequence ID" value="XDQ76955.1"/>
    <property type="molecule type" value="Genomic_DNA"/>
</dbReference>
<gene>
    <name evidence="1" type="ORF">AB5J54_40860</name>
</gene>
<dbReference type="RefSeq" id="WP_369149618.1">
    <property type="nucleotide sequence ID" value="NZ_CP163444.1"/>
</dbReference>
<name>A0AB39TFF5_9ACTN</name>
<dbReference type="NCBIfam" id="NF043066">
    <property type="entry name" value="ETEC_3214_dom"/>
    <property type="match status" value="1"/>
</dbReference>